<evidence type="ECO:0000313" key="2">
    <source>
        <dbReference type="EMBL" id="MFD2161049.1"/>
    </source>
</evidence>
<keyword evidence="1" id="KW-0812">Transmembrane</keyword>
<dbReference type="Proteomes" id="UP001597387">
    <property type="component" value="Unassembled WGS sequence"/>
</dbReference>
<dbReference type="EMBL" id="JBHUHZ010000001">
    <property type="protein sequence ID" value="MFD2161049.1"/>
    <property type="molecule type" value="Genomic_DNA"/>
</dbReference>
<sequence length="106" mass="11707">MENLSVFTVSAKFKLSTVISVMFLMFLSLNGIAQNNPGQGTDRPSHAEQSSEYLQSIEADPNGVPNSSEWYVQPWIWAIVAAILVLVIGLLFTTYGKRDVDSERGL</sequence>
<feature type="transmembrane region" description="Helical" evidence="1">
    <location>
        <begin position="75"/>
        <end position="95"/>
    </location>
</feature>
<keyword evidence="3" id="KW-1185">Reference proteome</keyword>
<evidence type="ECO:0000256" key="1">
    <source>
        <dbReference type="SAM" id="Phobius"/>
    </source>
</evidence>
<gene>
    <name evidence="2" type="ORF">ACFSJU_01500</name>
</gene>
<name>A0ABW4ZGQ1_9SPHI</name>
<protein>
    <submittedName>
        <fullName evidence="2">Uncharacterized protein</fullName>
    </submittedName>
</protein>
<proteinExistence type="predicted"/>
<reference evidence="3" key="1">
    <citation type="journal article" date="2019" name="Int. J. Syst. Evol. Microbiol.">
        <title>The Global Catalogue of Microorganisms (GCM) 10K type strain sequencing project: providing services to taxonomists for standard genome sequencing and annotation.</title>
        <authorList>
            <consortium name="The Broad Institute Genomics Platform"/>
            <consortium name="The Broad Institute Genome Sequencing Center for Infectious Disease"/>
            <person name="Wu L."/>
            <person name="Ma J."/>
        </authorList>
    </citation>
    <scope>NUCLEOTIDE SEQUENCE [LARGE SCALE GENOMIC DNA]</scope>
    <source>
        <strain evidence="3">KCTC 42217</strain>
    </source>
</reference>
<comment type="caution">
    <text evidence="2">The sequence shown here is derived from an EMBL/GenBank/DDBJ whole genome shotgun (WGS) entry which is preliminary data.</text>
</comment>
<keyword evidence="1" id="KW-0472">Membrane</keyword>
<evidence type="ECO:0000313" key="3">
    <source>
        <dbReference type="Proteomes" id="UP001597387"/>
    </source>
</evidence>
<keyword evidence="1" id="KW-1133">Transmembrane helix</keyword>
<organism evidence="2 3">
    <name type="scientific">Paradesertivirga mongoliensis</name>
    <dbReference type="NCBI Taxonomy" id="2100740"/>
    <lineage>
        <taxon>Bacteria</taxon>
        <taxon>Pseudomonadati</taxon>
        <taxon>Bacteroidota</taxon>
        <taxon>Sphingobacteriia</taxon>
        <taxon>Sphingobacteriales</taxon>
        <taxon>Sphingobacteriaceae</taxon>
        <taxon>Paradesertivirga</taxon>
    </lineage>
</organism>
<dbReference type="RefSeq" id="WP_255905442.1">
    <property type="nucleotide sequence ID" value="NZ_JAFMZO010000005.1"/>
</dbReference>
<feature type="transmembrane region" description="Helical" evidence="1">
    <location>
        <begin position="12"/>
        <end position="33"/>
    </location>
</feature>
<accession>A0ABW4ZGQ1</accession>